<dbReference type="SUPFAM" id="SSF52540">
    <property type="entry name" value="P-loop containing nucleoside triphosphate hydrolases"/>
    <property type="match status" value="1"/>
</dbReference>
<comment type="caution">
    <text evidence="2">The sequence shown here is derived from an EMBL/GenBank/DDBJ whole genome shotgun (WGS) entry which is preliminary data.</text>
</comment>
<dbReference type="GO" id="GO:0005524">
    <property type="term" value="F:ATP binding"/>
    <property type="evidence" value="ECO:0007669"/>
    <property type="project" value="InterPro"/>
</dbReference>
<dbReference type="InterPro" id="IPR027417">
    <property type="entry name" value="P-loop_NTPase"/>
</dbReference>
<evidence type="ECO:0000313" key="3">
    <source>
        <dbReference type="Proteomes" id="UP001149090"/>
    </source>
</evidence>
<dbReference type="GO" id="GO:0016301">
    <property type="term" value="F:kinase activity"/>
    <property type="evidence" value="ECO:0007669"/>
    <property type="project" value="UniProtKB-KW"/>
</dbReference>
<dbReference type="Proteomes" id="UP001149090">
    <property type="component" value="Unassembled WGS sequence"/>
</dbReference>
<dbReference type="InterPro" id="IPR006083">
    <property type="entry name" value="PRK/URK"/>
</dbReference>
<reference evidence="2" key="1">
    <citation type="submission" date="2022-10" db="EMBL/GenBank/DDBJ databases">
        <title>Novel sulphate-reducing endosymbionts in the free-living metamonad Anaeramoeba.</title>
        <authorList>
            <person name="Jerlstrom-Hultqvist J."/>
            <person name="Cepicka I."/>
            <person name="Gallot-Lavallee L."/>
            <person name="Salas-Leiva D."/>
            <person name="Curtis B.A."/>
            <person name="Zahonova K."/>
            <person name="Pipaliya S."/>
            <person name="Dacks J."/>
            <person name="Roger A.J."/>
        </authorList>
    </citation>
    <scope>NUCLEOTIDE SEQUENCE</scope>
    <source>
        <strain evidence="2">BMAN</strain>
    </source>
</reference>
<proteinExistence type="predicted"/>
<protein>
    <submittedName>
        <fullName evidence="2">Kinase-related protein</fullName>
    </submittedName>
</protein>
<evidence type="ECO:0000313" key="2">
    <source>
        <dbReference type="EMBL" id="KAJ5067234.1"/>
    </source>
</evidence>
<dbReference type="Pfam" id="PF00485">
    <property type="entry name" value="PRK"/>
    <property type="match status" value="1"/>
</dbReference>
<dbReference type="OrthoDB" id="6362633at2759"/>
<dbReference type="AlphaFoldDB" id="A0A9Q0L7K0"/>
<dbReference type="Gene3D" id="3.40.50.300">
    <property type="entry name" value="P-loop containing nucleotide triphosphate hydrolases"/>
    <property type="match status" value="2"/>
</dbReference>
<evidence type="ECO:0000259" key="1">
    <source>
        <dbReference type="Pfam" id="PF00485"/>
    </source>
</evidence>
<dbReference type="EMBL" id="JAPDFW010000131">
    <property type="protein sequence ID" value="KAJ5067234.1"/>
    <property type="molecule type" value="Genomic_DNA"/>
</dbReference>
<accession>A0A9Q0L7K0</accession>
<name>A0A9Q0L7K0_ANAIG</name>
<feature type="domain" description="Phosphoribulokinase/uridine kinase" evidence="1">
    <location>
        <begin position="26"/>
        <end position="179"/>
    </location>
</feature>
<keyword evidence="2" id="KW-0808">Transferase</keyword>
<keyword evidence="2" id="KW-0418">Kinase</keyword>
<organism evidence="2 3">
    <name type="scientific">Anaeramoeba ignava</name>
    <name type="common">Anaerobic marine amoeba</name>
    <dbReference type="NCBI Taxonomy" id="1746090"/>
    <lineage>
        <taxon>Eukaryota</taxon>
        <taxon>Metamonada</taxon>
        <taxon>Anaeramoebidae</taxon>
        <taxon>Anaeramoeba</taxon>
    </lineage>
</organism>
<dbReference type="PANTHER" id="PTHR10285">
    <property type="entry name" value="URIDINE KINASE"/>
    <property type="match status" value="1"/>
</dbReference>
<sequence length="229" mass="26965">MNKIVKDLVEEIIEKILPSNNKSRIMISLSGIPGSGKTTLVSLIEKELSKKIKCVALSMDGFHYYKKDLDNFPNPQLAHKRRGAPFTFNVELFQNKLKEIFEWKTKEDFIFYPSFDHIDQDPKENKIKIQKDHKVIFVEGNYLCLDEPVWKDLSLYFDYVWFLECDIDVAMKRIYKRHVKAKLCQTLDESIQKTEFNDRPNAELILEKRIPKGITKFIQSISEEDENLI</sequence>
<dbReference type="OMA" id="EVWFVEV"/>
<gene>
    <name evidence="2" type="ORF">M0811_13104</name>
</gene>
<keyword evidence="3" id="KW-1185">Reference proteome</keyword>